<protein>
    <submittedName>
        <fullName evidence="7">NADH-quinone oxidoreductase subunit E</fullName>
    </submittedName>
</protein>
<dbReference type="Pfam" id="PF01257">
    <property type="entry name" value="2Fe-2S_thioredx"/>
    <property type="match status" value="1"/>
</dbReference>
<reference evidence="7" key="2">
    <citation type="submission" date="2021-08" db="EMBL/GenBank/DDBJ databases">
        <authorList>
            <person name="Tani A."/>
            <person name="Ola A."/>
            <person name="Ogura Y."/>
            <person name="Katsura K."/>
            <person name="Hayashi T."/>
        </authorList>
    </citation>
    <scope>NUCLEOTIDE SEQUENCE</scope>
    <source>
        <strain evidence="7">NBRC 15689</strain>
    </source>
</reference>
<dbReference type="SUPFAM" id="SSF52833">
    <property type="entry name" value="Thioredoxin-like"/>
    <property type="match status" value="1"/>
</dbReference>
<dbReference type="PIRSF" id="PIRSF000216">
    <property type="entry name" value="NADH_DH_24kDa"/>
    <property type="match status" value="1"/>
</dbReference>
<keyword evidence="2" id="KW-0001">2Fe-2S</keyword>
<comment type="cofactor">
    <cofactor evidence="6">
        <name>[2Fe-2S] cluster</name>
        <dbReference type="ChEBI" id="CHEBI:190135"/>
    </cofactor>
</comment>
<dbReference type="InterPro" id="IPR028431">
    <property type="entry name" value="NADP_DH_HndA-like"/>
</dbReference>
<name>A0ABQ4T6K1_METOR</name>
<evidence type="ECO:0000256" key="3">
    <source>
        <dbReference type="ARBA" id="ARBA00022723"/>
    </source>
</evidence>
<dbReference type="Proteomes" id="UP001055156">
    <property type="component" value="Unassembled WGS sequence"/>
</dbReference>
<dbReference type="Gene3D" id="3.40.30.10">
    <property type="entry name" value="Glutaredoxin"/>
    <property type="match status" value="1"/>
</dbReference>
<reference evidence="7" key="1">
    <citation type="journal article" date="2021" name="Front. Microbiol.">
        <title>Comprehensive Comparative Genomics and Phenotyping of Methylobacterium Species.</title>
        <authorList>
            <person name="Alessa O."/>
            <person name="Ogura Y."/>
            <person name="Fujitani Y."/>
            <person name="Takami H."/>
            <person name="Hayashi T."/>
            <person name="Sahin N."/>
            <person name="Tani A."/>
        </authorList>
    </citation>
    <scope>NUCLEOTIDE SEQUENCE</scope>
    <source>
        <strain evidence="7">NBRC 15689</strain>
    </source>
</reference>
<evidence type="ECO:0000256" key="5">
    <source>
        <dbReference type="ARBA" id="ARBA00023014"/>
    </source>
</evidence>
<keyword evidence="5" id="KW-0411">Iron-sulfur</keyword>
<proteinExistence type="inferred from homology"/>
<dbReference type="InterPro" id="IPR036249">
    <property type="entry name" value="Thioredoxin-like_sf"/>
</dbReference>
<comment type="similarity">
    <text evidence="1">Belongs to the complex I 24 kDa subunit family.</text>
</comment>
<dbReference type="InterPro" id="IPR002023">
    <property type="entry name" value="NuoE-like"/>
</dbReference>
<evidence type="ECO:0000256" key="6">
    <source>
        <dbReference type="ARBA" id="ARBA00034078"/>
    </source>
</evidence>
<dbReference type="CDD" id="cd03081">
    <property type="entry name" value="TRX_Fd_NuoE_FDH_gamma"/>
    <property type="match status" value="1"/>
</dbReference>
<keyword evidence="8" id="KW-1185">Reference proteome</keyword>
<dbReference type="Gene3D" id="1.10.10.1590">
    <property type="entry name" value="NADH-quinone oxidoreductase subunit E"/>
    <property type="match status" value="1"/>
</dbReference>
<dbReference type="RefSeq" id="WP_238311119.1">
    <property type="nucleotide sequence ID" value="NZ_BPQV01000005.1"/>
</dbReference>
<evidence type="ECO:0000256" key="1">
    <source>
        <dbReference type="ARBA" id="ARBA00010643"/>
    </source>
</evidence>
<organism evidence="7 8">
    <name type="scientific">Methylobacterium organophilum</name>
    <dbReference type="NCBI Taxonomy" id="410"/>
    <lineage>
        <taxon>Bacteria</taxon>
        <taxon>Pseudomonadati</taxon>
        <taxon>Pseudomonadota</taxon>
        <taxon>Alphaproteobacteria</taxon>
        <taxon>Hyphomicrobiales</taxon>
        <taxon>Methylobacteriaceae</taxon>
        <taxon>Methylobacterium</taxon>
    </lineage>
</organism>
<dbReference type="PANTHER" id="PTHR43342">
    <property type="entry name" value="NADH-QUINONE OXIDOREDUCTASE, E SUBUNIT"/>
    <property type="match status" value="1"/>
</dbReference>
<gene>
    <name evidence="7" type="primary">nuoE</name>
    <name evidence="7" type="ORF">LKMONMHP_2125</name>
</gene>
<evidence type="ECO:0000256" key="4">
    <source>
        <dbReference type="ARBA" id="ARBA00023004"/>
    </source>
</evidence>
<dbReference type="PROSITE" id="PS01099">
    <property type="entry name" value="COMPLEX1_24K"/>
    <property type="match status" value="1"/>
</dbReference>
<sequence length="157" mass="16728">MASPEPWSATRAAGIVAEHQHLEGATLPILHALQETFGYVDEGAIPLIADALNLSRAEVHGCISFYHDFRKAPAGRHEVKLCRAEACQAMGSAKLHREILERLGCGFHETTADGNVTVEPVYCLGLCANGPAALVDGEPIANLTADTLEAALTESRQ</sequence>
<keyword evidence="3" id="KW-0479">Metal-binding</keyword>
<dbReference type="NCBIfam" id="NF004638">
    <property type="entry name" value="PRK05988.1"/>
    <property type="match status" value="1"/>
</dbReference>
<comment type="caution">
    <text evidence="7">The sequence shown here is derived from an EMBL/GenBank/DDBJ whole genome shotgun (WGS) entry which is preliminary data.</text>
</comment>
<dbReference type="PANTHER" id="PTHR43342:SF1">
    <property type="entry name" value="BIFURCATING [FEFE] HYDROGENASE GAMMA SUBUNIT"/>
    <property type="match status" value="1"/>
</dbReference>
<accession>A0ABQ4T6K1</accession>
<dbReference type="EMBL" id="BPQV01000005">
    <property type="protein sequence ID" value="GJE27267.1"/>
    <property type="molecule type" value="Genomic_DNA"/>
</dbReference>
<dbReference type="InterPro" id="IPR041921">
    <property type="entry name" value="NuoE_N"/>
</dbReference>
<evidence type="ECO:0000313" key="8">
    <source>
        <dbReference type="Proteomes" id="UP001055156"/>
    </source>
</evidence>
<keyword evidence="4" id="KW-0408">Iron</keyword>
<evidence type="ECO:0000313" key="7">
    <source>
        <dbReference type="EMBL" id="GJE27267.1"/>
    </source>
</evidence>
<evidence type="ECO:0000256" key="2">
    <source>
        <dbReference type="ARBA" id="ARBA00022714"/>
    </source>
</evidence>